<dbReference type="Gene3D" id="3.30.460.40">
    <property type="match status" value="1"/>
</dbReference>
<sequence>MTAEDVLFVLALLRQAKADVWIGGGWGIDSLIGEQTRDHRDLDLMHRQGQEDAVLAALHEAGFVETLNWRPIRFVVTAPDGREIGLHPLVFADDGSAVQASPEPERPFTYPSSCFVTGTIHGTPVPCLSAEQQVYFHQGYEPSERDRHDMAQLRRAFGSQRTSDPRRRAETHLTLSD</sequence>
<keyword evidence="2" id="KW-0808">Transferase</keyword>
<evidence type="ECO:0000313" key="2">
    <source>
        <dbReference type="EMBL" id="SFG99958.1"/>
    </source>
</evidence>
<gene>
    <name evidence="2" type="ORF">SAMN02787118_1379</name>
</gene>
<dbReference type="Pfam" id="PF10706">
    <property type="entry name" value="Aminoglyc_resit"/>
    <property type="match status" value="1"/>
</dbReference>
<dbReference type="InterPro" id="IPR019646">
    <property type="entry name" value="Aminoglyc_AdlTrfase"/>
</dbReference>
<proteinExistence type="predicted"/>
<reference evidence="2 3" key="1">
    <citation type="submission" date="2016-10" db="EMBL/GenBank/DDBJ databases">
        <authorList>
            <person name="de Groot N.N."/>
        </authorList>
    </citation>
    <scope>NUCLEOTIDE SEQUENCE [LARGE SCALE GENOMIC DNA]</scope>
    <source>
        <strain evidence="2 3">OK461</strain>
    </source>
</reference>
<name>A0A1I2WF99_9ACTN</name>
<protein>
    <submittedName>
        <fullName evidence="2">2''-aminoglycoside nucleotidyltransferase</fullName>
    </submittedName>
</protein>
<dbReference type="AlphaFoldDB" id="A0A1I2WF99"/>
<accession>A0A1I2WF99</accession>
<dbReference type="EMBL" id="FONR01000037">
    <property type="protein sequence ID" value="SFG99958.1"/>
    <property type="molecule type" value="Genomic_DNA"/>
</dbReference>
<evidence type="ECO:0000313" key="3">
    <source>
        <dbReference type="Proteomes" id="UP000181942"/>
    </source>
</evidence>
<dbReference type="GO" id="GO:0016740">
    <property type="term" value="F:transferase activity"/>
    <property type="evidence" value="ECO:0007669"/>
    <property type="project" value="UniProtKB-KW"/>
</dbReference>
<feature type="region of interest" description="Disordered" evidence="1">
    <location>
        <begin position="155"/>
        <end position="177"/>
    </location>
</feature>
<dbReference type="STRING" id="68239.GCA_000745715_02862"/>
<evidence type="ECO:0000256" key="1">
    <source>
        <dbReference type="SAM" id="MobiDB-lite"/>
    </source>
</evidence>
<organism evidence="2 3">
    <name type="scientific">Streptomyces mirabilis</name>
    <dbReference type="NCBI Taxonomy" id="68239"/>
    <lineage>
        <taxon>Bacteria</taxon>
        <taxon>Bacillati</taxon>
        <taxon>Actinomycetota</taxon>
        <taxon>Actinomycetes</taxon>
        <taxon>Kitasatosporales</taxon>
        <taxon>Streptomycetaceae</taxon>
        <taxon>Streptomyces</taxon>
    </lineage>
</organism>
<dbReference type="Proteomes" id="UP000181942">
    <property type="component" value="Unassembled WGS sequence"/>
</dbReference>